<keyword evidence="1" id="KW-0472">Membrane</keyword>
<keyword evidence="1" id="KW-1133">Transmembrane helix</keyword>
<dbReference type="PATRIC" id="fig|477245.3.peg.906"/>
<evidence type="ECO:0000259" key="3">
    <source>
        <dbReference type="Pfam" id="PF01590"/>
    </source>
</evidence>
<dbReference type="Proteomes" id="UP000032234">
    <property type="component" value="Chromosome"/>
</dbReference>
<organism evidence="4 5">
    <name type="scientific">Streptomyces cyaneogriseus subsp. noncyanogenus</name>
    <dbReference type="NCBI Taxonomy" id="477245"/>
    <lineage>
        <taxon>Bacteria</taxon>
        <taxon>Bacillati</taxon>
        <taxon>Actinomycetota</taxon>
        <taxon>Actinomycetes</taxon>
        <taxon>Kitasatosporales</taxon>
        <taxon>Streptomycetaceae</taxon>
        <taxon>Streptomyces</taxon>
    </lineage>
</organism>
<dbReference type="OrthoDB" id="4333786at2"/>
<evidence type="ECO:0000313" key="5">
    <source>
        <dbReference type="Proteomes" id="UP000032234"/>
    </source>
</evidence>
<feature type="chain" id="PRO_5038485408" description="GAF domain-containing protein" evidence="2">
    <location>
        <begin position="32"/>
        <end position="272"/>
    </location>
</feature>
<dbReference type="KEGG" id="scw:TU94_04095"/>
<keyword evidence="2" id="KW-0732">Signal</keyword>
<feature type="transmembrane region" description="Helical" evidence="1">
    <location>
        <begin position="41"/>
        <end position="63"/>
    </location>
</feature>
<dbReference type="InterPro" id="IPR029016">
    <property type="entry name" value="GAF-like_dom_sf"/>
</dbReference>
<evidence type="ECO:0000313" key="4">
    <source>
        <dbReference type="EMBL" id="AJP00790.1"/>
    </source>
</evidence>
<feature type="domain" description="GAF" evidence="3">
    <location>
        <begin position="189"/>
        <end position="269"/>
    </location>
</feature>
<evidence type="ECO:0000256" key="1">
    <source>
        <dbReference type="SAM" id="Phobius"/>
    </source>
</evidence>
<dbReference type="InterPro" id="IPR003018">
    <property type="entry name" value="GAF"/>
</dbReference>
<proteinExistence type="predicted"/>
<sequence length="272" mass="29191">MAWLRRYWLKVLLLTLSSVLAAGVFMASVMAGDDHNRNRDAMLWIGAVLALMVVLVTASETALNEREKTKARNEASRTAAELRLLYNDVLAQLSQPLGKLSYAYARAYPTTATTAPAALVTAQATEYTTIRRSVLVGAATLTAPLDPGGLPTARSAFYRLTDPARHEFTLEDWAGRPSAPRAKMEGAAGSHFLHDILERRTPYHAGAATGYVSVIQQNSGEYRSVIAVPVVAGGAEFGVLAVDAPHPADLTVPHVRLLRCLADLLGATLALT</sequence>
<reference evidence="4 5" key="1">
    <citation type="submission" date="2015-02" db="EMBL/GenBank/DDBJ databases">
        <title>Genome sequence of thermotolerant Streptomyces cyaneogriseus subsp. Noncyanogenus NMWT1, the producer of nematocidal antibiotics nemadectin.</title>
        <authorList>
            <person name="Wang H."/>
            <person name="Li C."/>
            <person name="Xiang W."/>
            <person name="Wang X."/>
        </authorList>
    </citation>
    <scope>NUCLEOTIDE SEQUENCE [LARGE SCALE GENOMIC DNA]</scope>
    <source>
        <strain evidence="4 5">NMWT 1</strain>
    </source>
</reference>
<dbReference type="EMBL" id="CP010849">
    <property type="protein sequence ID" value="AJP00790.1"/>
    <property type="molecule type" value="Genomic_DNA"/>
</dbReference>
<evidence type="ECO:0000256" key="2">
    <source>
        <dbReference type="SAM" id="SignalP"/>
    </source>
</evidence>
<dbReference type="RefSeq" id="WP_044379351.1">
    <property type="nucleotide sequence ID" value="NZ_CP010849.1"/>
</dbReference>
<dbReference type="Pfam" id="PF01590">
    <property type="entry name" value="GAF"/>
    <property type="match status" value="1"/>
</dbReference>
<feature type="signal peptide" evidence="2">
    <location>
        <begin position="1"/>
        <end position="31"/>
    </location>
</feature>
<dbReference type="HOGENOM" id="CLU_1022748_0_0_11"/>
<gene>
    <name evidence="4" type="ORF">TU94_04095</name>
</gene>
<keyword evidence="1" id="KW-0812">Transmembrane</keyword>
<protein>
    <recommendedName>
        <fullName evidence="3">GAF domain-containing protein</fullName>
    </recommendedName>
</protein>
<dbReference type="SUPFAM" id="SSF55781">
    <property type="entry name" value="GAF domain-like"/>
    <property type="match status" value="1"/>
</dbReference>
<name>A0A0C5FWE9_9ACTN</name>
<dbReference type="AlphaFoldDB" id="A0A0C5FWE9"/>
<keyword evidence="5" id="KW-1185">Reference proteome</keyword>
<dbReference type="Gene3D" id="3.30.450.40">
    <property type="match status" value="1"/>
</dbReference>
<dbReference type="STRING" id="477245.TU94_04095"/>
<accession>A0A0C5FWE9</accession>